<dbReference type="InterPro" id="IPR026583">
    <property type="entry name" value="Glc_1-DH_arc"/>
</dbReference>
<dbReference type="GO" id="GO:0070401">
    <property type="term" value="F:NADP+ binding"/>
    <property type="evidence" value="ECO:0007669"/>
    <property type="project" value="UniProtKB-UniRule"/>
</dbReference>
<dbReference type="GO" id="GO:0005536">
    <property type="term" value="F:D-glucose binding"/>
    <property type="evidence" value="ECO:0007669"/>
    <property type="project" value="UniProtKB-UniRule"/>
</dbReference>
<dbReference type="PANTHER" id="PTHR43401">
    <property type="entry name" value="L-THREONINE 3-DEHYDROGENASE"/>
    <property type="match status" value="1"/>
</dbReference>
<evidence type="ECO:0000256" key="8">
    <source>
        <dbReference type="ARBA" id="ARBA00023277"/>
    </source>
</evidence>
<feature type="binding site" evidence="9">
    <location>
        <position position="37"/>
    </location>
    <ligand>
        <name>substrate</name>
    </ligand>
</feature>
<dbReference type="Proteomes" id="UP000192315">
    <property type="component" value="Unassembled WGS sequence"/>
</dbReference>
<dbReference type="GO" id="GO:0008270">
    <property type="term" value="F:zinc ion binding"/>
    <property type="evidence" value="ECO:0007669"/>
    <property type="project" value="UniProtKB-UniRule"/>
</dbReference>
<dbReference type="Pfam" id="PF08240">
    <property type="entry name" value="ADH_N"/>
    <property type="match status" value="1"/>
</dbReference>
<keyword evidence="2 9" id="KW-0479">Metal-binding</keyword>
<keyword evidence="3 9" id="KW-0547">Nucleotide-binding</keyword>
<feature type="binding site" evidence="9">
    <location>
        <position position="148"/>
    </location>
    <ligand>
        <name>substrate</name>
    </ligand>
</feature>
<feature type="binding site" evidence="9">
    <location>
        <position position="144"/>
    </location>
    <ligand>
        <name>substrate</name>
    </ligand>
</feature>
<dbReference type="CDD" id="cd08230">
    <property type="entry name" value="glucose_DH"/>
    <property type="match status" value="1"/>
</dbReference>
<feature type="domain" description="Alcohol dehydrogenase-like N-terminal" evidence="10">
    <location>
        <begin position="27"/>
        <end position="134"/>
    </location>
</feature>
<protein>
    <recommendedName>
        <fullName evidence="9">Glucose 1-dehydrogenase</fullName>
        <shortName evidence="9">GDH</shortName>
        <shortName evidence="9">GlcDH</shortName>
        <ecNumber evidence="9">1.1.1.47</ecNumber>
    </recommendedName>
</protein>
<feature type="domain" description="Glucose dehydrogenase C-terminal" evidence="11">
    <location>
        <begin position="138"/>
        <end position="330"/>
    </location>
</feature>
<comment type="caution">
    <text evidence="12">The sequence shown here is derived from an EMBL/GenBank/DDBJ whole genome shotgun (WGS) entry which is preliminary data.</text>
</comment>
<dbReference type="GO" id="GO:0019595">
    <property type="term" value="P:non-phosphorylated glucose catabolic process"/>
    <property type="evidence" value="ECO:0007669"/>
    <property type="project" value="UniProtKB-UniRule"/>
</dbReference>
<sequence>MKAIIVHPPGAGVSIEDVNINGNDPGIKILENGICGTDREIVNGELSAATSLNGFLVLGHEALGILEEDTKNLRKGDLVMPINRRGCGRCLNCMLGRPDFCETGEQLEAGISGMHGFMREYINDDERYLVKVPDVIRDIAIMAQPLADLEKSIEEMISIQKRLHWPCIDGTYNCRKVLITGTGTIGILFAMLLKTYGFSVYISNKREPNDIESKIFDELSVKYKNLSNKIDESFDAIIEASGSGTDVIERTLPLLKNNGFYGIFGFEKTGTLNLTSEFLQGIVYKSINITGLINGQKPHMEMAMNHLIQWKKQFPKTTSMMITEKVSINNERRLKEVLSKKRPGEIKIKIIW</sequence>
<dbReference type="SUPFAM" id="SSF50129">
    <property type="entry name" value="GroES-like"/>
    <property type="match status" value="1"/>
</dbReference>
<gene>
    <name evidence="9" type="primary">gdh</name>
    <name evidence="12" type="ORF">SAMN02745355_0352</name>
</gene>
<organism evidence="12 13">
    <name type="scientific">Picrophilus torridus (strain ATCC 700027 / DSM 9790 / JCM 10055 / NBRC 100828 / KAW 2/3)</name>
    <dbReference type="NCBI Taxonomy" id="1122961"/>
    <lineage>
        <taxon>Archaea</taxon>
        <taxon>Methanobacteriati</taxon>
        <taxon>Thermoplasmatota</taxon>
        <taxon>Thermoplasmata</taxon>
        <taxon>Thermoplasmatales</taxon>
        <taxon>Picrophilaceae</taxon>
        <taxon>Picrophilus</taxon>
    </lineage>
</organism>
<keyword evidence="4 9" id="KW-0862">Zinc</keyword>
<comment type="catalytic activity">
    <reaction evidence="9">
        <text>D-glucose + NAD(+) = D-glucono-1,5-lactone + NADH + H(+)</text>
        <dbReference type="Rhea" id="RHEA:14293"/>
        <dbReference type="ChEBI" id="CHEBI:4167"/>
        <dbReference type="ChEBI" id="CHEBI:15378"/>
        <dbReference type="ChEBI" id="CHEBI:16217"/>
        <dbReference type="ChEBI" id="CHEBI:57540"/>
        <dbReference type="ChEBI" id="CHEBI:57945"/>
        <dbReference type="EC" id="1.1.1.47"/>
    </reaction>
</comment>
<feature type="binding site" evidence="9">
    <location>
        <begin position="264"/>
        <end position="266"/>
    </location>
    <ligand>
        <name>NADP(+)</name>
        <dbReference type="ChEBI" id="CHEBI:58349"/>
    </ligand>
</feature>
<dbReference type="EC" id="1.1.1.47" evidence="9"/>
<evidence type="ECO:0000313" key="13">
    <source>
        <dbReference type="Proteomes" id="UP000192315"/>
    </source>
</evidence>
<evidence type="ECO:0000256" key="2">
    <source>
        <dbReference type="ARBA" id="ARBA00022723"/>
    </source>
</evidence>
<proteinExistence type="inferred from homology"/>
<dbReference type="Gene3D" id="3.90.180.10">
    <property type="entry name" value="Medium-chain alcohol dehydrogenases, catalytic domain"/>
    <property type="match status" value="1"/>
</dbReference>
<dbReference type="HAMAP" id="MF_02127">
    <property type="entry name" value="Glucose_DH"/>
    <property type="match status" value="1"/>
</dbReference>
<dbReference type="InterPro" id="IPR011032">
    <property type="entry name" value="GroES-like_sf"/>
</dbReference>
<feature type="binding site" evidence="9">
    <location>
        <position position="341"/>
    </location>
    <ligand>
        <name>NADP(+)</name>
        <dbReference type="ChEBI" id="CHEBI:58349"/>
    </ligand>
</feature>
<dbReference type="Gene3D" id="3.40.50.720">
    <property type="entry name" value="NAD(P)-binding Rossmann-like Domain"/>
    <property type="match status" value="1"/>
</dbReference>
<keyword evidence="8 9" id="KW-0119">Carbohydrate metabolism</keyword>
<accession>A0A8G2FVW9</accession>
<comment type="function">
    <text evidence="9">Catalyzes the NAD(P)(+)-dependent oxidation of D-glucose to D-gluconate via gluconolactone. Can utilize both NAD(+) and NADP(+) as electron acceptor. Is involved in the degradation of glucose through a non-phosphorylative variant of the Entner-Doudoroff pathway.</text>
</comment>
<evidence type="ECO:0000256" key="3">
    <source>
        <dbReference type="ARBA" id="ARBA00022741"/>
    </source>
</evidence>
<dbReference type="GO" id="GO:0051262">
    <property type="term" value="P:protein tetramerization"/>
    <property type="evidence" value="ECO:0007669"/>
    <property type="project" value="UniProtKB-ARBA"/>
</dbReference>
<dbReference type="RefSeq" id="WP_084272429.1">
    <property type="nucleotide sequence ID" value="NZ_FWYE01000001.1"/>
</dbReference>
<dbReference type="InterPro" id="IPR031640">
    <property type="entry name" value="Glu_dehyd_C"/>
</dbReference>
<feature type="binding site" evidence="9">
    <location>
        <begin position="292"/>
        <end position="294"/>
    </location>
    <ligand>
        <name>NADP(+)</name>
        <dbReference type="ChEBI" id="CHEBI:58349"/>
    </ligand>
</feature>
<feature type="binding site" evidence="9">
    <location>
        <begin position="204"/>
        <end position="206"/>
    </location>
    <ligand>
        <name>NADP(+)</name>
        <dbReference type="ChEBI" id="CHEBI:58349"/>
    </ligand>
</feature>
<evidence type="ECO:0000256" key="7">
    <source>
        <dbReference type="ARBA" id="ARBA00023027"/>
    </source>
</evidence>
<dbReference type="AlphaFoldDB" id="A0A8G2FVW9"/>
<evidence type="ECO:0000256" key="9">
    <source>
        <dbReference type="HAMAP-Rule" id="MF_02127"/>
    </source>
</evidence>
<evidence type="ECO:0000313" key="12">
    <source>
        <dbReference type="EMBL" id="SMD30471.1"/>
    </source>
</evidence>
<keyword evidence="13" id="KW-1185">Reference proteome</keyword>
<dbReference type="GO" id="GO:0047936">
    <property type="term" value="F:glucose 1-dehydrogenase [NAD(P)+] activity"/>
    <property type="evidence" value="ECO:0007669"/>
    <property type="project" value="UniProtKB-UniRule"/>
</dbReference>
<keyword evidence="6 9" id="KW-0560">Oxidoreductase</keyword>
<dbReference type="Pfam" id="PF16912">
    <property type="entry name" value="Glu_dehyd_C"/>
    <property type="match status" value="1"/>
</dbReference>
<evidence type="ECO:0000256" key="4">
    <source>
        <dbReference type="ARBA" id="ARBA00022833"/>
    </source>
</evidence>
<comment type="similarity">
    <text evidence="9">Belongs to the zinc-containing alcohol dehydrogenase family. Glucose 1-dehydrogenase subfamily.</text>
</comment>
<dbReference type="InterPro" id="IPR013154">
    <property type="entry name" value="ADH-like_N"/>
</dbReference>
<evidence type="ECO:0000256" key="5">
    <source>
        <dbReference type="ARBA" id="ARBA00022857"/>
    </source>
</evidence>
<name>A0A8G2FVW9_PICTO</name>
<dbReference type="InterPro" id="IPR036291">
    <property type="entry name" value="NAD(P)-bd_dom_sf"/>
</dbReference>
<feature type="binding site" evidence="9">
    <location>
        <position position="83"/>
    </location>
    <ligand>
        <name>substrate</name>
    </ligand>
</feature>
<evidence type="ECO:0000256" key="1">
    <source>
        <dbReference type="ARBA" id="ARBA00001947"/>
    </source>
</evidence>
<keyword evidence="5 9" id="KW-0521">NADP</keyword>
<reference evidence="12 13" key="1">
    <citation type="submission" date="2017-04" db="EMBL/GenBank/DDBJ databases">
        <authorList>
            <person name="Varghese N."/>
            <person name="Submissions S."/>
        </authorList>
    </citation>
    <scope>NUCLEOTIDE SEQUENCE [LARGE SCALE GENOMIC DNA]</scope>
    <source>
        <strain evidence="12 13">DSM 9789</strain>
    </source>
</reference>
<evidence type="ECO:0000259" key="11">
    <source>
        <dbReference type="Pfam" id="PF16912"/>
    </source>
</evidence>
<feature type="binding site" evidence="9">
    <location>
        <position position="108"/>
    </location>
    <ligand>
        <name>substrate</name>
    </ligand>
</feature>
<comment type="catalytic activity">
    <reaction evidence="9">
        <text>D-glucose + NADP(+) = D-glucono-1,5-lactone + NADPH + H(+)</text>
        <dbReference type="Rhea" id="RHEA:14405"/>
        <dbReference type="ChEBI" id="CHEBI:4167"/>
        <dbReference type="ChEBI" id="CHEBI:15378"/>
        <dbReference type="ChEBI" id="CHEBI:16217"/>
        <dbReference type="ChEBI" id="CHEBI:57783"/>
        <dbReference type="ChEBI" id="CHEBI:58349"/>
        <dbReference type="EC" id="1.1.1.47"/>
    </reaction>
</comment>
<evidence type="ECO:0000256" key="6">
    <source>
        <dbReference type="ARBA" id="ARBA00023002"/>
    </source>
</evidence>
<feature type="binding site" evidence="9">
    <location>
        <begin position="182"/>
        <end position="185"/>
    </location>
    <ligand>
        <name>NADP(+)</name>
        <dbReference type="ChEBI" id="CHEBI:58349"/>
    </ligand>
</feature>
<feature type="binding site" evidence="9">
    <location>
        <position position="294"/>
    </location>
    <ligand>
        <name>substrate</name>
    </ligand>
</feature>
<dbReference type="InterPro" id="IPR050129">
    <property type="entry name" value="Zn_alcohol_dh"/>
</dbReference>
<dbReference type="GO" id="GO:0070403">
    <property type="term" value="F:NAD+ binding"/>
    <property type="evidence" value="ECO:0007669"/>
    <property type="project" value="UniProtKB-UniRule"/>
</dbReference>
<dbReference type="EMBL" id="FWYE01000001">
    <property type="protein sequence ID" value="SMD30471.1"/>
    <property type="molecule type" value="Genomic_DNA"/>
</dbReference>
<dbReference type="SUPFAM" id="SSF51735">
    <property type="entry name" value="NAD(P)-binding Rossmann-fold domains"/>
    <property type="match status" value="1"/>
</dbReference>
<dbReference type="PANTHER" id="PTHR43401:SF2">
    <property type="entry name" value="L-THREONINE 3-DEHYDROGENASE"/>
    <property type="match status" value="1"/>
</dbReference>
<comment type="cofactor">
    <cofactor evidence="1">
        <name>Zn(2+)</name>
        <dbReference type="ChEBI" id="CHEBI:29105"/>
    </cofactor>
</comment>
<keyword evidence="7 9" id="KW-0520">NAD</keyword>
<evidence type="ECO:0000259" key="10">
    <source>
        <dbReference type="Pfam" id="PF08240"/>
    </source>
</evidence>